<dbReference type="Proteomes" id="UP001236795">
    <property type="component" value="Unassembled WGS sequence"/>
</dbReference>
<proteinExistence type="predicted"/>
<dbReference type="EMBL" id="JAUSWC010000006">
    <property type="protein sequence ID" value="MDQ0487343.1"/>
    <property type="molecule type" value="Genomic_DNA"/>
</dbReference>
<accession>A0ABU0KG97</accession>
<name>A0ABU0KG97_9ACTN</name>
<sequence>MTGPDPATDRRVITVATATSTAFAVSSAYRLPAERAPHTTLRVRTSTVPSEATFVEQGVENSSSPNSSSVRRVICFRAPRRFAIRGC</sequence>
<organism evidence="1 2">
    <name type="scientific">Streptomyces thermodiastaticus</name>
    <dbReference type="NCBI Taxonomy" id="44061"/>
    <lineage>
        <taxon>Bacteria</taxon>
        <taxon>Bacillati</taxon>
        <taxon>Actinomycetota</taxon>
        <taxon>Actinomycetes</taxon>
        <taxon>Kitasatosporales</taxon>
        <taxon>Streptomycetaceae</taxon>
        <taxon>Streptomyces</taxon>
    </lineage>
</organism>
<evidence type="ECO:0000313" key="1">
    <source>
        <dbReference type="EMBL" id="MDQ0487343.1"/>
    </source>
</evidence>
<reference evidence="1 2" key="1">
    <citation type="submission" date="2023-07" db="EMBL/GenBank/DDBJ databases">
        <title>Genomic Encyclopedia of Type Strains, Phase IV (KMG-IV): sequencing the most valuable type-strain genomes for metagenomic binning, comparative biology and taxonomic classification.</title>
        <authorList>
            <person name="Goeker M."/>
        </authorList>
    </citation>
    <scope>NUCLEOTIDE SEQUENCE [LARGE SCALE GENOMIC DNA]</scope>
    <source>
        <strain evidence="1 2">DSM 40573</strain>
    </source>
</reference>
<keyword evidence="2" id="KW-1185">Reference proteome</keyword>
<evidence type="ECO:0008006" key="3">
    <source>
        <dbReference type="Google" id="ProtNLM"/>
    </source>
</evidence>
<comment type="caution">
    <text evidence="1">The sequence shown here is derived from an EMBL/GenBank/DDBJ whole genome shotgun (WGS) entry which is preliminary data.</text>
</comment>
<gene>
    <name evidence="1" type="ORF">QO019_002194</name>
</gene>
<dbReference type="RefSeq" id="WP_136237888.1">
    <property type="nucleotide sequence ID" value="NZ_JAUSWC010000006.1"/>
</dbReference>
<protein>
    <recommendedName>
        <fullName evidence="3">Secreted protein</fullName>
    </recommendedName>
</protein>
<evidence type="ECO:0000313" key="2">
    <source>
        <dbReference type="Proteomes" id="UP001236795"/>
    </source>
</evidence>